<dbReference type="AlphaFoldDB" id="A0A1F7L2F1"/>
<organism evidence="2 3">
    <name type="scientific">Candidatus Roizmanbacteria bacterium RIFOXYD1_FULL_38_12</name>
    <dbReference type="NCBI Taxonomy" id="1802093"/>
    <lineage>
        <taxon>Bacteria</taxon>
        <taxon>Candidatus Roizmaniibacteriota</taxon>
    </lineage>
</organism>
<dbReference type="PROSITE" id="PS51462">
    <property type="entry name" value="NUDIX"/>
    <property type="match status" value="1"/>
</dbReference>
<comment type="caution">
    <text evidence="2">The sequence shown here is derived from an EMBL/GenBank/DDBJ whole genome shotgun (WGS) entry which is preliminary data.</text>
</comment>
<dbReference type="Proteomes" id="UP000177050">
    <property type="component" value="Unassembled WGS sequence"/>
</dbReference>
<dbReference type="Pfam" id="PF00293">
    <property type="entry name" value="NUDIX"/>
    <property type="match status" value="1"/>
</dbReference>
<evidence type="ECO:0000313" key="3">
    <source>
        <dbReference type="Proteomes" id="UP000177050"/>
    </source>
</evidence>
<evidence type="ECO:0000259" key="1">
    <source>
        <dbReference type="PROSITE" id="PS51462"/>
    </source>
</evidence>
<dbReference type="CDD" id="cd02883">
    <property type="entry name" value="NUDIX_Hydrolase"/>
    <property type="match status" value="1"/>
</dbReference>
<protein>
    <recommendedName>
        <fullName evidence="1">Nudix hydrolase domain-containing protein</fullName>
    </recommendedName>
</protein>
<accession>A0A1F7L2F1</accession>
<proteinExistence type="predicted"/>
<dbReference type="EMBL" id="MGBR01000001">
    <property type="protein sequence ID" value="OGK74315.1"/>
    <property type="molecule type" value="Genomic_DNA"/>
</dbReference>
<gene>
    <name evidence="2" type="ORF">A3K52_00540</name>
</gene>
<dbReference type="SUPFAM" id="SSF55811">
    <property type="entry name" value="Nudix"/>
    <property type="match status" value="1"/>
</dbReference>
<dbReference type="InterPro" id="IPR000086">
    <property type="entry name" value="NUDIX_hydrolase_dom"/>
</dbReference>
<sequence length="146" mass="16939">MKAGYDYVGITTAFYCHDGEGNFVLHKRSNKCRDEIGVWDNGGGKLEYGLTLEKNVLKELREELGCTGIIQEQLPSYTLLRKHNDKNTHWIATPFIILVKPEEVKNNDPEKIAEIRWFKLSSLPQPLHSGLTYVLKKYKKYFDKYT</sequence>
<feature type="domain" description="Nudix hydrolase" evidence="1">
    <location>
        <begin position="6"/>
        <end position="140"/>
    </location>
</feature>
<dbReference type="InterPro" id="IPR015797">
    <property type="entry name" value="NUDIX_hydrolase-like_dom_sf"/>
</dbReference>
<name>A0A1F7L2F1_9BACT</name>
<dbReference type="Gene3D" id="3.90.79.10">
    <property type="entry name" value="Nucleoside Triphosphate Pyrophosphohydrolase"/>
    <property type="match status" value="1"/>
</dbReference>
<reference evidence="2 3" key="1">
    <citation type="journal article" date="2016" name="Nat. Commun.">
        <title>Thousands of microbial genomes shed light on interconnected biogeochemical processes in an aquifer system.</title>
        <authorList>
            <person name="Anantharaman K."/>
            <person name="Brown C.T."/>
            <person name="Hug L.A."/>
            <person name="Sharon I."/>
            <person name="Castelle C.J."/>
            <person name="Probst A.J."/>
            <person name="Thomas B.C."/>
            <person name="Singh A."/>
            <person name="Wilkins M.J."/>
            <person name="Karaoz U."/>
            <person name="Brodie E.L."/>
            <person name="Williams K.H."/>
            <person name="Hubbard S.S."/>
            <person name="Banfield J.F."/>
        </authorList>
    </citation>
    <scope>NUCLEOTIDE SEQUENCE [LARGE SCALE GENOMIC DNA]</scope>
</reference>
<evidence type="ECO:0000313" key="2">
    <source>
        <dbReference type="EMBL" id="OGK74315.1"/>
    </source>
</evidence>